<keyword evidence="5" id="KW-0067">ATP-binding</keyword>
<keyword evidence="1" id="KW-0723">Serine/threonine-protein kinase</keyword>
<evidence type="ECO:0000313" key="7">
    <source>
        <dbReference type="EMBL" id="KAJ7358939.1"/>
    </source>
</evidence>
<evidence type="ECO:0000256" key="4">
    <source>
        <dbReference type="ARBA" id="ARBA00022777"/>
    </source>
</evidence>
<keyword evidence="4" id="KW-0418">Kinase</keyword>
<dbReference type="InterPro" id="IPR011009">
    <property type="entry name" value="Kinase-like_dom_sf"/>
</dbReference>
<dbReference type="SMART" id="SM00811">
    <property type="entry name" value="Alpha_kinase"/>
    <property type="match status" value="1"/>
</dbReference>
<dbReference type="InterPro" id="IPR004166">
    <property type="entry name" value="a-kinase_dom"/>
</dbReference>
<proteinExistence type="predicted"/>
<sequence length="217" mass="24359">MREAYRGKLAVENRNPLLTHFRVGDEIVLKDYNAEVKEQAKEKDRSLRNMAMKEVQTQMIVSHLAKQFKQNTNGILDETPDVIPCFILERKDANPDDPILMMEVALTGTFEKYLVNDGSATKQGLETEHGKICLAFAHWTFEYTEEALVVTDLQGVKLRLTDVEVSTKEKGYFGIGNLGSDAIATFKDKHVCNDVCKSLGLKNAQGEAVVAKSKFKM</sequence>
<dbReference type="PANTHER" id="PTHR45992">
    <property type="entry name" value="EUKARYOTIC ELONGATION FACTOR 2 KINASE-RELATED"/>
    <property type="match status" value="1"/>
</dbReference>
<keyword evidence="3" id="KW-0547">Nucleotide-binding</keyword>
<dbReference type="PROSITE" id="PS51158">
    <property type="entry name" value="ALPHA_KINASE"/>
    <property type="match status" value="1"/>
</dbReference>
<evidence type="ECO:0000256" key="3">
    <source>
        <dbReference type="ARBA" id="ARBA00022741"/>
    </source>
</evidence>
<dbReference type="CDD" id="cd04515">
    <property type="entry name" value="Alpha_kinase"/>
    <property type="match status" value="1"/>
</dbReference>
<evidence type="ECO:0000256" key="5">
    <source>
        <dbReference type="ARBA" id="ARBA00022840"/>
    </source>
</evidence>
<dbReference type="Proteomes" id="UP001163046">
    <property type="component" value="Unassembled WGS sequence"/>
</dbReference>
<gene>
    <name evidence="7" type="ORF">OS493_020780</name>
</gene>
<dbReference type="Pfam" id="PF02816">
    <property type="entry name" value="Alpha_kinase"/>
    <property type="match status" value="1"/>
</dbReference>
<dbReference type="EMBL" id="MU827314">
    <property type="protein sequence ID" value="KAJ7358939.1"/>
    <property type="molecule type" value="Genomic_DNA"/>
</dbReference>
<comment type="caution">
    <text evidence="7">The sequence shown here is derived from an EMBL/GenBank/DDBJ whole genome shotgun (WGS) entry which is preliminary data.</text>
</comment>
<reference evidence="7" key="1">
    <citation type="submission" date="2023-01" db="EMBL/GenBank/DDBJ databases">
        <title>Genome assembly of the deep-sea coral Lophelia pertusa.</title>
        <authorList>
            <person name="Herrera S."/>
            <person name="Cordes E."/>
        </authorList>
    </citation>
    <scope>NUCLEOTIDE SEQUENCE</scope>
    <source>
        <strain evidence="7">USNM1676648</strain>
        <tissue evidence="7">Polyp</tissue>
    </source>
</reference>
<dbReference type="OrthoDB" id="10068312at2759"/>
<protein>
    <recommendedName>
        <fullName evidence="6">Alpha-type protein kinase domain-containing protein</fullName>
    </recommendedName>
</protein>
<dbReference type="SUPFAM" id="SSF56112">
    <property type="entry name" value="Protein kinase-like (PK-like)"/>
    <property type="match status" value="1"/>
</dbReference>
<name>A0A9W9YN31_9CNID</name>
<dbReference type="GO" id="GO:0005524">
    <property type="term" value="F:ATP binding"/>
    <property type="evidence" value="ECO:0007669"/>
    <property type="project" value="UniProtKB-KW"/>
</dbReference>
<keyword evidence="8" id="KW-1185">Reference proteome</keyword>
<evidence type="ECO:0000313" key="8">
    <source>
        <dbReference type="Proteomes" id="UP001163046"/>
    </source>
</evidence>
<dbReference type="GO" id="GO:0004674">
    <property type="term" value="F:protein serine/threonine kinase activity"/>
    <property type="evidence" value="ECO:0007669"/>
    <property type="project" value="UniProtKB-KW"/>
</dbReference>
<dbReference type="AlphaFoldDB" id="A0A9W9YN31"/>
<dbReference type="InterPro" id="IPR051852">
    <property type="entry name" value="Alpha-type_PK"/>
</dbReference>
<evidence type="ECO:0000256" key="2">
    <source>
        <dbReference type="ARBA" id="ARBA00022679"/>
    </source>
</evidence>
<accession>A0A9W9YN31</accession>
<evidence type="ECO:0000259" key="6">
    <source>
        <dbReference type="PROSITE" id="PS51158"/>
    </source>
</evidence>
<dbReference type="Gene3D" id="3.20.200.10">
    <property type="entry name" value="MHCK/EF2 kinase"/>
    <property type="match status" value="1"/>
</dbReference>
<feature type="domain" description="Alpha-type protein kinase" evidence="6">
    <location>
        <begin position="1"/>
        <end position="204"/>
    </location>
</feature>
<organism evidence="7 8">
    <name type="scientific">Desmophyllum pertusum</name>
    <dbReference type="NCBI Taxonomy" id="174260"/>
    <lineage>
        <taxon>Eukaryota</taxon>
        <taxon>Metazoa</taxon>
        <taxon>Cnidaria</taxon>
        <taxon>Anthozoa</taxon>
        <taxon>Hexacorallia</taxon>
        <taxon>Scleractinia</taxon>
        <taxon>Caryophylliina</taxon>
        <taxon>Caryophylliidae</taxon>
        <taxon>Desmophyllum</taxon>
    </lineage>
</organism>
<evidence type="ECO:0000256" key="1">
    <source>
        <dbReference type="ARBA" id="ARBA00022527"/>
    </source>
</evidence>
<keyword evidence="2" id="KW-0808">Transferase</keyword>